<organism evidence="3 4">
    <name type="scientific">Heterodera schachtii</name>
    <name type="common">Sugarbeet cyst nematode worm</name>
    <name type="synonym">Tylenchus schachtii</name>
    <dbReference type="NCBI Taxonomy" id="97005"/>
    <lineage>
        <taxon>Eukaryota</taxon>
        <taxon>Metazoa</taxon>
        <taxon>Ecdysozoa</taxon>
        <taxon>Nematoda</taxon>
        <taxon>Chromadorea</taxon>
        <taxon>Rhabditida</taxon>
        <taxon>Tylenchina</taxon>
        <taxon>Tylenchomorpha</taxon>
        <taxon>Tylenchoidea</taxon>
        <taxon>Heteroderidae</taxon>
        <taxon>Heteroderinae</taxon>
        <taxon>Heterodera</taxon>
    </lineage>
</organism>
<proteinExistence type="predicted"/>
<evidence type="ECO:0000313" key="3">
    <source>
        <dbReference type="EMBL" id="KAL3100091.1"/>
    </source>
</evidence>
<comment type="caution">
    <text evidence="3">The sequence shown here is derived from an EMBL/GenBank/DDBJ whole genome shotgun (WGS) entry which is preliminary data.</text>
</comment>
<dbReference type="SUPFAM" id="SSF54236">
    <property type="entry name" value="Ubiquitin-like"/>
    <property type="match status" value="1"/>
</dbReference>
<name>A0ABD2KB27_HETSC</name>
<dbReference type="AlphaFoldDB" id="A0ABD2KB27"/>
<feature type="domain" description="Ras-associating" evidence="2">
    <location>
        <begin position="68"/>
        <end position="184"/>
    </location>
</feature>
<dbReference type="Proteomes" id="UP001620645">
    <property type="component" value="Unassembled WGS sequence"/>
</dbReference>
<accession>A0ABD2KB27</accession>
<keyword evidence="4" id="KW-1185">Reference proteome</keyword>
<dbReference type="EMBL" id="JBICCN010000036">
    <property type="protein sequence ID" value="KAL3100091.1"/>
    <property type="molecule type" value="Genomic_DNA"/>
</dbReference>
<dbReference type="InterPro" id="IPR000159">
    <property type="entry name" value="RA_dom"/>
</dbReference>
<dbReference type="PROSITE" id="PS50200">
    <property type="entry name" value="RA"/>
    <property type="match status" value="1"/>
</dbReference>
<dbReference type="PANTHER" id="PTHR10398:SF2">
    <property type="entry name" value="AFADIN"/>
    <property type="match status" value="1"/>
</dbReference>
<sequence>MAAALNQREKLCETIERWNATAMDMFAISLPDENMEFRGVIRFHLHEQQRQRRQQQSSHSLTTTGALATKCMRVSSMDTVAQVVDALVAKFHAEPNAMHMAATTPAIASHSLWEVHDDDNNGMGGIRERHMDADERPLLVQLGWCCHNNGIASGNNKERSDGSERWVLPPPMHNGRFVLRRRLPKGCHVGSGTLMIVQFKKVRRANKRHVDARASGLGHQNRPIVPKLSWGDKAEDGQDGKDNAVAEEMVKHEEEEEDERQGEERHGIMDERSGGGGAEVEEPTPARGQTDEREDGTAGGGATNGGRENVEMPNGSTASSSSFASSPAAASPPFSSPSLLRGAVAEICSQIPLNPSALFPAPSQLSSTSAARDNSTPICAAVAAEEGRNGGEGGRRGIRLFWSLRGNDSAQNQCPFSDRCVGGAEEISDVLYFYQKRSFSK</sequence>
<dbReference type="Gene3D" id="3.10.20.90">
    <property type="entry name" value="Phosphatidylinositol 3-kinase Catalytic Subunit, Chain A, domain 1"/>
    <property type="match status" value="1"/>
</dbReference>
<feature type="region of interest" description="Disordered" evidence="1">
    <location>
        <begin position="211"/>
        <end position="336"/>
    </location>
</feature>
<feature type="compositionally biased region" description="Basic and acidic residues" evidence="1">
    <location>
        <begin position="230"/>
        <end position="253"/>
    </location>
</feature>
<evidence type="ECO:0000259" key="2">
    <source>
        <dbReference type="PROSITE" id="PS50200"/>
    </source>
</evidence>
<dbReference type="InterPro" id="IPR029071">
    <property type="entry name" value="Ubiquitin-like_domsf"/>
</dbReference>
<protein>
    <recommendedName>
        <fullName evidence="2">Ras-associating domain-containing protein</fullName>
    </recommendedName>
</protein>
<feature type="compositionally biased region" description="Basic and acidic residues" evidence="1">
    <location>
        <begin position="262"/>
        <end position="273"/>
    </location>
</feature>
<evidence type="ECO:0000313" key="4">
    <source>
        <dbReference type="Proteomes" id="UP001620645"/>
    </source>
</evidence>
<gene>
    <name evidence="3" type="ORF">niasHS_000702</name>
</gene>
<feature type="compositionally biased region" description="Low complexity" evidence="1">
    <location>
        <begin position="318"/>
        <end position="336"/>
    </location>
</feature>
<evidence type="ECO:0000256" key="1">
    <source>
        <dbReference type="SAM" id="MobiDB-lite"/>
    </source>
</evidence>
<dbReference type="InterPro" id="IPR028842">
    <property type="entry name" value="Afadin"/>
</dbReference>
<reference evidence="3 4" key="1">
    <citation type="submission" date="2024-10" db="EMBL/GenBank/DDBJ databases">
        <authorList>
            <person name="Kim D."/>
        </authorList>
    </citation>
    <scope>NUCLEOTIDE SEQUENCE [LARGE SCALE GENOMIC DNA]</scope>
    <source>
        <strain evidence="3">Taebaek</strain>
    </source>
</reference>
<dbReference type="PANTHER" id="PTHR10398">
    <property type="entry name" value="AFADIN"/>
    <property type="match status" value="1"/>
</dbReference>